<keyword evidence="3 5" id="KW-0238">DNA-binding</keyword>
<name>B3S3S9_TRIAD</name>
<reference evidence="7 8" key="1">
    <citation type="journal article" date="2008" name="Nature">
        <title>The Trichoplax genome and the nature of placozoans.</title>
        <authorList>
            <person name="Srivastava M."/>
            <person name="Begovic E."/>
            <person name="Chapman J."/>
            <person name="Putnam N.H."/>
            <person name="Hellsten U."/>
            <person name="Kawashima T."/>
            <person name="Kuo A."/>
            <person name="Mitros T."/>
            <person name="Salamov A."/>
            <person name="Carpenter M.L."/>
            <person name="Signorovitch A.Y."/>
            <person name="Moreno M.A."/>
            <person name="Kamm K."/>
            <person name="Grimwood J."/>
            <person name="Schmutz J."/>
            <person name="Shapiro H."/>
            <person name="Grigoriev I.V."/>
            <person name="Buss L.W."/>
            <person name="Schierwater B."/>
            <person name="Dellaporta S.L."/>
            <person name="Rokhsar D.S."/>
        </authorList>
    </citation>
    <scope>NUCLEOTIDE SEQUENCE [LARGE SCALE GENOMIC DNA]</scope>
    <source>
        <strain evidence="7 8">Grell-BS-1999</strain>
    </source>
</reference>
<dbReference type="STRING" id="10228.B3S3S9"/>
<dbReference type="SMART" id="SM00301">
    <property type="entry name" value="DM"/>
    <property type="match status" value="1"/>
</dbReference>
<evidence type="ECO:0000256" key="2">
    <source>
        <dbReference type="ARBA" id="ARBA00022833"/>
    </source>
</evidence>
<evidence type="ECO:0000256" key="5">
    <source>
        <dbReference type="PROSITE-ProRule" id="PRU00070"/>
    </source>
</evidence>
<keyword evidence="4 5" id="KW-0539">Nucleus</keyword>
<sequence>RTPKCARCRNHGTISILKGHKRFCPWRDCTCSKCNLIAERQRIMAAQVALRRQQAQE</sequence>
<dbReference type="HOGENOM" id="CLU_211847_0_0_1"/>
<dbReference type="PhylomeDB" id="B3S3S9"/>
<feature type="non-terminal residue" evidence="7">
    <location>
        <position position="57"/>
    </location>
</feature>
<dbReference type="AlphaFoldDB" id="B3S3S9"/>
<comment type="subcellular location">
    <subcellularLocation>
        <location evidence="5">Nucleus</location>
    </subcellularLocation>
</comment>
<dbReference type="InterPro" id="IPR001275">
    <property type="entry name" value="DM_DNA-bd"/>
</dbReference>
<dbReference type="CTD" id="6756093"/>
<evidence type="ECO:0000256" key="3">
    <source>
        <dbReference type="ARBA" id="ARBA00023125"/>
    </source>
</evidence>
<evidence type="ECO:0000259" key="6">
    <source>
        <dbReference type="PROSITE" id="PS50809"/>
    </source>
</evidence>
<dbReference type="Pfam" id="PF00751">
    <property type="entry name" value="DM"/>
    <property type="match status" value="1"/>
</dbReference>
<dbReference type="Proteomes" id="UP000009022">
    <property type="component" value="Unassembled WGS sequence"/>
</dbReference>
<dbReference type="KEGG" id="tad:TRIADDRAFT_9565"/>
<evidence type="ECO:0000313" key="8">
    <source>
        <dbReference type="Proteomes" id="UP000009022"/>
    </source>
</evidence>
<dbReference type="FunFam" id="4.10.1040.10:FF:000001">
    <property type="entry name" value="doublesex- and mab-3-related transcription factor 1"/>
    <property type="match status" value="1"/>
</dbReference>
<dbReference type="GO" id="GO:0006355">
    <property type="term" value="P:regulation of DNA-templated transcription"/>
    <property type="evidence" value="ECO:0007669"/>
    <property type="project" value="InterPro"/>
</dbReference>
<dbReference type="Gene3D" id="4.10.1040.10">
    <property type="entry name" value="DM DNA-binding domain"/>
    <property type="match status" value="1"/>
</dbReference>
<accession>B3S3S9</accession>
<dbReference type="PROSITE" id="PS40000">
    <property type="entry name" value="DM_1"/>
    <property type="match status" value="1"/>
</dbReference>
<dbReference type="RefSeq" id="XP_002114880.1">
    <property type="nucleotide sequence ID" value="XM_002114844.1"/>
</dbReference>
<protein>
    <recommendedName>
        <fullName evidence="6">DM domain-containing protein</fullName>
    </recommendedName>
</protein>
<dbReference type="PANTHER" id="PTHR12322">
    <property type="entry name" value="DOUBLESEX AND MAB-3 RELATED TRANSCRIPTION FACTOR DMRT"/>
    <property type="match status" value="1"/>
</dbReference>
<dbReference type="eggNOG" id="KOG3815">
    <property type="taxonomic scope" value="Eukaryota"/>
</dbReference>
<gene>
    <name evidence="7" type="ORF">TRIADDRAFT_9565</name>
</gene>
<feature type="domain" description="DM" evidence="6">
    <location>
        <begin position="5"/>
        <end position="52"/>
    </location>
</feature>
<keyword evidence="8" id="KW-1185">Reference proteome</keyword>
<dbReference type="OrthoDB" id="6162476at2759"/>
<dbReference type="InParanoid" id="B3S3S9"/>
<evidence type="ECO:0000256" key="4">
    <source>
        <dbReference type="ARBA" id="ARBA00023242"/>
    </source>
</evidence>
<dbReference type="GO" id="GO:0005634">
    <property type="term" value="C:nucleus"/>
    <property type="evidence" value="ECO:0007669"/>
    <property type="project" value="UniProtKB-SubCell"/>
</dbReference>
<dbReference type="GO" id="GO:0043565">
    <property type="term" value="F:sequence-specific DNA binding"/>
    <property type="evidence" value="ECO:0007669"/>
    <property type="project" value="InterPro"/>
</dbReference>
<dbReference type="PANTHER" id="PTHR12322:SF116">
    <property type="entry name" value="DOUBLESEX-MAB RELATED 99B"/>
    <property type="match status" value="1"/>
</dbReference>
<dbReference type="EMBL" id="DS985249">
    <property type="protein sequence ID" value="EDV22336.1"/>
    <property type="molecule type" value="Genomic_DNA"/>
</dbReference>
<dbReference type="GeneID" id="6756093"/>
<feature type="DNA-binding region" description="DM" evidence="5">
    <location>
        <begin position="5"/>
        <end position="52"/>
    </location>
</feature>
<dbReference type="InterPro" id="IPR026607">
    <property type="entry name" value="DMRT"/>
</dbReference>
<keyword evidence="2 5" id="KW-0862">Zinc</keyword>
<keyword evidence="1 5" id="KW-0479">Metal-binding</keyword>
<evidence type="ECO:0000313" key="7">
    <source>
        <dbReference type="EMBL" id="EDV22336.1"/>
    </source>
</evidence>
<feature type="non-terminal residue" evidence="7">
    <location>
        <position position="1"/>
    </location>
</feature>
<dbReference type="GO" id="GO:0046872">
    <property type="term" value="F:metal ion binding"/>
    <property type="evidence" value="ECO:0007669"/>
    <property type="project" value="UniProtKB-KW"/>
</dbReference>
<organism evidence="7 8">
    <name type="scientific">Trichoplax adhaerens</name>
    <name type="common">Trichoplax reptans</name>
    <dbReference type="NCBI Taxonomy" id="10228"/>
    <lineage>
        <taxon>Eukaryota</taxon>
        <taxon>Metazoa</taxon>
        <taxon>Placozoa</taxon>
        <taxon>Uniplacotomia</taxon>
        <taxon>Trichoplacea</taxon>
        <taxon>Trichoplacidae</taxon>
        <taxon>Trichoplax</taxon>
    </lineage>
</organism>
<proteinExistence type="predicted"/>
<dbReference type="SUPFAM" id="SSF82927">
    <property type="entry name" value="Cysteine-rich DNA binding domain, (DM domain)"/>
    <property type="match status" value="1"/>
</dbReference>
<dbReference type="OMA" id="HIMAAQV"/>
<dbReference type="InterPro" id="IPR036407">
    <property type="entry name" value="DM_DNA-bd_sf"/>
</dbReference>
<dbReference type="PROSITE" id="PS50809">
    <property type="entry name" value="DM_2"/>
    <property type="match status" value="1"/>
</dbReference>
<evidence type="ECO:0000256" key="1">
    <source>
        <dbReference type="ARBA" id="ARBA00022723"/>
    </source>
</evidence>